<keyword evidence="1" id="KW-0732">Signal</keyword>
<name>A0A8C2HN36_CYPCA</name>
<reference evidence="2" key="1">
    <citation type="submission" date="2025-08" db="UniProtKB">
        <authorList>
            <consortium name="Ensembl"/>
        </authorList>
    </citation>
    <scope>IDENTIFICATION</scope>
</reference>
<evidence type="ECO:0000313" key="3">
    <source>
        <dbReference type="Proteomes" id="UP000694701"/>
    </source>
</evidence>
<sequence length="104" mass="12513">MIMNHFLWLLPLVFSHLSSPVILLERSDGNLFHWNHLMEGDKLVLHRSKRDWMWRQFFLSEEYTGSNYQYVGKVSVLERAFLTCKQGLEEMQTLDFRFPELCMV</sequence>
<dbReference type="Proteomes" id="UP000694701">
    <property type="component" value="Unplaced"/>
</dbReference>
<feature type="signal peptide" evidence="1">
    <location>
        <begin position="1"/>
        <end position="15"/>
    </location>
</feature>
<protein>
    <submittedName>
        <fullName evidence="2">Uncharacterized protein</fullName>
    </submittedName>
</protein>
<dbReference type="AlphaFoldDB" id="A0A8C2HN36"/>
<proteinExistence type="predicted"/>
<accession>A0A8C2HN36</accession>
<feature type="chain" id="PRO_5034538780" evidence="1">
    <location>
        <begin position="16"/>
        <end position="104"/>
    </location>
</feature>
<evidence type="ECO:0000256" key="1">
    <source>
        <dbReference type="SAM" id="SignalP"/>
    </source>
</evidence>
<evidence type="ECO:0000313" key="2">
    <source>
        <dbReference type="Ensembl" id="ENSCCRP00020055229.1"/>
    </source>
</evidence>
<dbReference type="Ensembl" id="ENSCCRT00020060718.1">
    <property type="protein sequence ID" value="ENSCCRP00020055229.1"/>
    <property type="gene ID" value="ENSCCRG00020025706.1"/>
</dbReference>
<organism evidence="2 3">
    <name type="scientific">Cyprinus carpio</name>
    <name type="common">Common carp</name>
    <dbReference type="NCBI Taxonomy" id="7962"/>
    <lineage>
        <taxon>Eukaryota</taxon>
        <taxon>Metazoa</taxon>
        <taxon>Chordata</taxon>
        <taxon>Craniata</taxon>
        <taxon>Vertebrata</taxon>
        <taxon>Euteleostomi</taxon>
        <taxon>Actinopterygii</taxon>
        <taxon>Neopterygii</taxon>
        <taxon>Teleostei</taxon>
        <taxon>Ostariophysi</taxon>
        <taxon>Cypriniformes</taxon>
        <taxon>Cyprinidae</taxon>
        <taxon>Cyprininae</taxon>
        <taxon>Cyprinus</taxon>
    </lineage>
</organism>